<dbReference type="Proteomes" id="UP000094974">
    <property type="component" value="Unassembled WGS sequence"/>
</dbReference>
<evidence type="ECO:0000313" key="2">
    <source>
        <dbReference type="Proteomes" id="UP000094974"/>
    </source>
</evidence>
<dbReference type="EMBL" id="LYND01000132">
    <property type="protein sequence ID" value="ODA08266.1"/>
    <property type="molecule type" value="Genomic_DNA"/>
</dbReference>
<reference evidence="2" key="1">
    <citation type="submission" date="2016-05" db="EMBL/GenBank/DDBJ databases">
        <title>Whole genome shotgun sequencing of cultured foodborne pathogen.</title>
        <authorList>
            <person name="Zheng J."/>
            <person name="Timme R."/>
            <person name="Allard M."/>
            <person name="Strain E."/>
            <person name="Luo Y."/>
            <person name="Brown E."/>
        </authorList>
    </citation>
    <scope>NUCLEOTIDE SEQUENCE [LARGE SCALE GENOMIC DNA]</scope>
    <source>
        <strain evidence="2">CFSAN034343</strain>
    </source>
</reference>
<sequence length="105" mass="12370">MFKMVCKNCEKELGFLNIRRLEDLDCEKIGVFCTECFPTAEAEVKALRFAEEYKGTPIYVKNGKFGLWGANYYFKSLEDARTRIDNRHIAYVDTNALRFMFEQMK</sequence>
<organism evidence="1 2">
    <name type="scientific">Paenibacillus polymyxa</name>
    <name type="common">Bacillus polymyxa</name>
    <dbReference type="NCBI Taxonomy" id="1406"/>
    <lineage>
        <taxon>Bacteria</taxon>
        <taxon>Bacillati</taxon>
        <taxon>Bacillota</taxon>
        <taxon>Bacilli</taxon>
        <taxon>Bacillales</taxon>
        <taxon>Paenibacillaceae</taxon>
        <taxon>Paenibacillus</taxon>
    </lineage>
</organism>
<gene>
    <name evidence="1" type="ORF">A7312_27760</name>
</gene>
<proteinExistence type="predicted"/>
<comment type="caution">
    <text evidence="1">The sequence shown here is derived from an EMBL/GenBank/DDBJ whole genome shotgun (WGS) entry which is preliminary data.</text>
</comment>
<accession>A0ABX2ZAF2</accession>
<evidence type="ECO:0000313" key="1">
    <source>
        <dbReference type="EMBL" id="ODA08266.1"/>
    </source>
</evidence>
<dbReference type="RefSeq" id="WP_068940426.1">
    <property type="nucleotide sequence ID" value="NZ_LYND01000132.1"/>
</dbReference>
<name>A0ABX2ZAF2_PAEPO</name>
<keyword evidence="2" id="KW-1185">Reference proteome</keyword>
<protein>
    <submittedName>
        <fullName evidence="1">Uncharacterized protein</fullName>
    </submittedName>
</protein>